<keyword evidence="1" id="KW-0812">Transmembrane</keyword>
<evidence type="ECO:0000313" key="2">
    <source>
        <dbReference type="EMBL" id="VVA98534.1"/>
    </source>
</evidence>
<sequence>MIVFLEREFSLFSLLKAVTLTAAVSLAVLTSSFAGVERPRLHPFCGLRIFIRGDRSKSGLLLAALAPAMVCATSFFSGRGSVVVSKGDLHVWRVFPMNSHQAVFPSSLRSVFGGGGISIPLLLHLLLVQIYCFGFGDFGCYFNNMFGSLFSADVDEVVGSSVSFDGVGPCAWSCPASTPDGFSRLVEADAKIGEYSRSSPLHFCEGGSVCLLVRCVEDASSTATVFLGRRSVGRNCYSPPRRRSYVGEIRVVDLGVGFLNVEVFECPCPEPNIEPWTNHMSIILSLRPIAGRNVRAIRASKNECTSAVALKWMLNQGLMKHHEEIVEYFKTRGVSANFLFRRNLLRRMISVLANSYDRNAKLLNGSHKSHVHSPKEAEILACYKPLINTILLIADLKQVQEMTSKALSYFNTTRHIFLHYEDVVKNRTKLDDVQEFLKVPKLDLKSQQVKIHHGPFSQHVQNWEDVQTTLKGTGFENFLLEDYRK</sequence>
<organism evidence="2 3">
    <name type="scientific">Arabis nemorensis</name>
    <dbReference type="NCBI Taxonomy" id="586526"/>
    <lineage>
        <taxon>Eukaryota</taxon>
        <taxon>Viridiplantae</taxon>
        <taxon>Streptophyta</taxon>
        <taxon>Embryophyta</taxon>
        <taxon>Tracheophyta</taxon>
        <taxon>Spermatophyta</taxon>
        <taxon>Magnoliopsida</taxon>
        <taxon>eudicotyledons</taxon>
        <taxon>Gunneridae</taxon>
        <taxon>Pentapetalae</taxon>
        <taxon>rosids</taxon>
        <taxon>malvids</taxon>
        <taxon>Brassicales</taxon>
        <taxon>Brassicaceae</taxon>
        <taxon>Arabideae</taxon>
        <taxon>Arabis</taxon>
    </lineage>
</organism>
<gene>
    <name evidence="2" type="ORF">ANE_LOCUS8979</name>
</gene>
<dbReference type="PANTHER" id="PTHR32175">
    <property type="entry name" value="PROTEIN, PUTATIVE, EXPRESSED-RELATED"/>
    <property type="match status" value="1"/>
</dbReference>
<keyword evidence="1" id="KW-1133">Transmembrane helix</keyword>
<dbReference type="OrthoDB" id="2015035at2759"/>
<name>A0A565BAZ4_9BRAS</name>
<keyword evidence="3" id="KW-1185">Reference proteome</keyword>
<dbReference type="InterPro" id="IPR027417">
    <property type="entry name" value="P-loop_NTPase"/>
</dbReference>
<evidence type="ECO:0000313" key="3">
    <source>
        <dbReference type="Proteomes" id="UP000489600"/>
    </source>
</evidence>
<protein>
    <recommendedName>
        <fullName evidence="4">Sulfotransferase</fullName>
    </recommendedName>
</protein>
<dbReference type="Proteomes" id="UP000489600">
    <property type="component" value="Unassembled WGS sequence"/>
</dbReference>
<comment type="caution">
    <text evidence="2">The sequence shown here is derived from an EMBL/GenBank/DDBJ whole genome shotgun (WGS) entry which is preliminary data.</text>
</comment>
<dbReference type="EMBL" id="CABITT030000003">
    <property type="protein sequence ID" value="VVA98534.1"/>
    <property type="molecule type" value="Genomic_DNA"/>
</dbReference>
<proteinExistence type="predicted"/>
<accession>A0A565BAZ4</accession>
<dbReference type="InterPro" id="IPR052796">
    <property type="entry name" value="Nod_factor_sulfotransferase"/>
</dbReference>
<feature type="transmembrane region" description="Helical" evidence="1">
    <location>
        <begin position="58"/>
        <end position="76"/>
    </location>
</feature>
<feature type="transmembrane region" description="Helical" evidence="1">
    <location>
        <begin position="111"/>
        <end position="131"/>
    </location>
</feature>
<dbReference type="AlphaFoldDB" id="A0A565BAZ4"/>
<dbReference type="Gene3D" id="3.40.50.300">
    <property type="entry name" value="P-loop containing nucleotide triphosphate hydrolases"/>
    <property type="match status" value="1"/>
</dbReference>
<keyword evidence="1" id="KW-0472">Membrane</keyword>
<evidence type="ECO:0000256" key="1">
    <source>
        <dbReference type="SAM" id="Phobius"/>
    </source>
</evidence>
<reference evidence="2" key="1">
    <citation type="submission" date="2019-07" db="EMBL/GenBank/DDBJ databases">
        <authorList>
            <person name="Dittberner H."/>
        </authorList>
    </citation>
    <scope>NUCLEOTIDE SEQUENCE [LARGE SCALE GENOMIC DNA]</scope>
</reference>
<evidence type="ECO:0008006" key="4">
    <source>
        <dbReference type="Google" id="ProtNLM"/>
    </source>
</evidence>
<dbReference type="PANTHER" id="PTHR32175:SF0">
    <property type="entry name" value="SULFOTRANSFERASE"/>
    <property type="match status" value="1"/>
</dbReference>